<evidence type="ECO:0000259" key="7">
    <source>
        <dbReference type="Pfam" id="PF03109"/>
    </source>
</evidence>
<feature type="domain" description="ABC1 atypical kinase-like" evidence="7">
    <location>
        <begin position="234"/>
        <end position="366"/>
    </location>
</feature>
<keyword evidence="6" id="KW-0732">Signal</keyword>
<dbReference type="Pfam" id="PF03109">
    <property type="entry name" value="ABC1"/>
    <property type="match status" value="2"/>
</dbReference>
<dbReference type="SUPFAM" id="SSF56112">
    <property type="entry name" value="Protein kinase-like (PK-like)"/>
    <property type="match status" value="1"/>
</dbReference>
<feature type="domain" description="ABC1 atypical kinase-like" evidence="7">
    <location>
        <begin position="367"/>
        <end position="422"/>
    </location>
</feature>
<dbReference type="Proteomes" id="UP000267096">
    <property type="component" value="Unassembled WGS sequence"/>
</dbReference>
<dbReference type="InterPro" id="IPR051409">
    <property type="entry name" value="Atypical_kinase_ADCK"/>
</dbReference>
<keyword evidence="3" id="KW-0808">Transferase</keyword>
<proteinExistence type="inferred from homology"/>
<organism evidence="10">
    <name type="scientific">Anisakis simplex</name>
    <name type="common">Herring worm</name>
    <dbReference type="NCBI Taxonomy" id="6269"/>
    <lineage>
        <taxon>Eukaryota</taxon>
        <taxon>Metazoa</taxon>
        <taxon>Ecdysozoa</taxon>
        <taxon>Nematoda</taxon>
        <taxon>Chromadorea</taxon>
        <taxon>Rhabditida</taxon>
        <taxon>Spirurina</taxon>
        <taxon>Ascaridomorpha</taxon>
        <taxon>Ascaridoidea</taxon>
        <taxon>Anisakidae</taxon>
        <taxon>Anisakis</taxon>
        <taxon>Anisakis simplex complex</taxon>
    </lineage>
</organism>
<dbReference type="PANTHER" id="PTHR43851:SF3">
    <property type="entry name" value="COENZYME Q8"/>
    <property type="match status" value="1"/>
</dbReference>
<evidence type="ECO:0000256" key="3">
    <source>
        <dbReference type="ARBA" id="ARBA00022679"/>
    </source>
</evidence>
<dbReference type="AlphaFoldDB" id="A0A0M3KBB2"/>
<evidence type="ECO:0000256" key="5">
    <source>
        <dbReference type="ARBA" id="ARBA00022840"/>
    </source>
</evidence>
<dbReference type="PANTHER" id="PTHR43851">
    <property type="match status" value="1"/>
</dbReference>
<keyword evidence="4" id="KW-0547">Nucleotide-binding</keyword>
<dbReference type="GO" id="GO:0005524">
    <property type="term" value="F:ATP binding"/>
    <property type="evidence" value="ECO:0007669"/>
    <property type="project" value="UniProtKB-KW"/>
</dbReference>
<evidence type="ECO:0000313" key="9">
    <source>
        <dbReference type="Proteomes" id="UP000267096"/>
    </source>
</evidence>
<dbReference type="GO" id="GO:0016740">
    <property type="term" value="F:transferase activity"/>
    <property type="evidence" value="ECO:0007669"/>
    <property type="project" value="UniProtKB-KW"/>
</dbReference>
<evidence type="ECO:0000313" key="8">
    <source>
        <dbReference type="EMBL" id="VDK60948.1"/>
    </source>
</evidence>
<evidence type="ECO:0000256" key="6">
    <source>
        <dbReference type="SAM" id="SignalP"/>
    </source>
</evidence>
<comment type="pathway">
    <text evidence="1">Cofactor biosynthesis; ubiquinone biosynthesis.</text>
</comment>
<dbReference type="InterPro" id="IPR034646">
    <property type="entry name" value="ADCK3_dom"/>
</dbReference>
<feature type="signal peptide" evidence="6">
    <location>
        <begin position="1"/>
        <end position="18"/>
    </location>
</feature>
<reference evidence="8 9" key="2">
    <citation type="submission" date="2018-11" db="EMBL/GenBank/DDBJ databases">
        <authorList>
            <consortium name="Pathogen Informatics"/>
        </authorList>
    </citation>
    <scope>NUCLEOTIDE SEQUENCE [LARGE SCALE GENOMIC DNA]</scope>
</reference>
<evidence type="ECO:0000256" key="1">
    <source>
        <dbReference type="ARBA" id="ARBA00004749"/>
    </source>
</evidence>
<name>A0A0M3KBB2_ANISI</name>
<keyword evidence="5" id="KW-0067">ATP-binding</keyword>
<feature type="chain" id="PRO_5043121432" evidence="6">
    <location>
        <begin position="19"/>
        <end position="439"/>
    </location>
</feature>
<dbReference type="CDD" id="cd13970">
    <property type="entry name" value="ABC1_ADCK3"/>
    <property type="match status" value="1"/>
</dbReference>
<sequence>MTACLIVVVIAFVRYGSWLPPTLRDAAERVQVVAIGVKSIAGLMLNGHIPGYAGRIEPIEAVESQMSTSVDEPQRIDLTEEELQLLRKATHEVTIHHPLPRKDAASTSAPPKKSFYQPKLPKGYKLDIPEMTELKNRERRVPSSRIARLLTFGQLGVGLAAGAAAEVTRRAFTFNKVNESQTADRILTNPLLTQANAEKIVQTLCRVRGAALKLGQMLNSDTISPVWQKIFERVRHSADFMPVRQVHRQLRRDLGDNWRDNFMEFDDKPFAAASIGQVHHAKLLDGRRVAIKIQYPGVAEGIDSDINNLITVLNIGGIFPKGLYLENFVEVARKELKLECDYKREGRAIKKFAELLADDNAFYVPKTDPNWSNFLFGRHPINGEPRLILLDFGASLSYPKKFVDQYMRIIKAAYDHDRKTVRFALIEIRLFLIRLAAAN</sequence>
<keyword evidence="9" id="KW-1185">Reference proteome</keyword>
<dbReference type="WBParaSite" id="ASIM_0001825901-mRNA-1">
    <property type="protein sequence ID" value="ASIM_0001825901-mRNA-1"/>
    <property type="gene ID" value="ASIM_0001825901"/>
</dbReference>
<comment type="similarity">
    <text evidence="2">Belongs to the protein kinase superfamily. ADCK protein kinase family.</text>
</comment>
<dbReference type="InterPro" id="IPR004147">
    <property type="entry name" value="ABC1_dom"/>
</dbReference>
<evidence type="ECO:0000256" key="4">
    <source>
        <dbReference type="ARBA" id="ARBA00022741"/>
    </source>
</evidence>
<gene>
    <name evidence="8" type="ORF">ASIM_LOCUS17660</name>
</gene>
<evidence type="ECO:0000256" key="2">
    <source>
        <dbReference type="ARBA" id="ARBA00009670"/>
    </source>
</evidence>
<accession>A0A0M3KBB2</accession>
<reference evidence="10" key="1">
    <citation type="submission" date="2017-02" db="UniProtKB">
        <authorList>
            <consortium name="WormBaseParasite"/>
        </authorList>
    </citation>
    <scope>IDENTIFICATION</scope>
</reference>
<protein>
    <submittedName>
        <fullName evidence="10">Ubiquinone biosynthesis protein coq-8 (inferred by orthology to a C. elegans protein)</fullName>
    </submittedName>
</protein>
<dbReference type="OrthoDB" id="201153at2759"/>
<dbReference type="GO" id="GO:0006744">
    <property type="term" value="P:ubiquinone biosynthetic process"/>
    <property type="evidence" value="ECO:0007669"/>
    <property type="project" value="TreeGrafter"/>
</dbReference>
<dbReference type="InterPro" id="IPR011009">
    <property type="entry name" value="Kinase-like_dom_sf"/>
</dbReference>
<dbReference type="EMBL" id="UYRR01034401">
    <property type="protein sequence ID" value="VDK60948.1"/>
    <property type="molecule type" value="Genomic_DNA"/>
</dbReference>
<evidence type="ECO:0000313" key="10">
    <source>
        <dbReference type="WBParaSite" id="ASIM_0001825901-mRNA-1"/>
    </source>
</evidence>